<dbReference type="EMBL" id="WLYX01000001">
    <property type="protein sequence ID" value="MTD33878.1"/>
    <property type="molecule type" value="Genomic_DNA"/>
</dbReference>
<dbReference type="Proteomes" id="UP000446658">
    <property type="component" value="Unassembled WGS sequence"/>
</dbReference>
<dbReference type="AlphaFoldDB" id="A0A844GF79"/>
<dbReference type="RefSeq" id="WP_230371031.1">
    <property type="nucleotide sequence ID" value="NZ_WLYX01000001.1"/>
</dbReference>
<evidence type="ECO:0000313" key="2">
    <source>
        <dbReference type="EMBL" id="MTD33878.1"/>
    </source>
</evidence>
<evidence type="ECO:0000256" key="1">
    <source>
        <dbReference type="SAM" id="MobiDB-lite"/>
    </source>
</evidence>
<accession>A0A844GF79</accession>
<protein>
    <submittedName>
        <fullName evidence="2">Uncharacterized protein</fullName>
    </submittedName>
</protein>
<keyword evidence="3" id="KW-1185">Reference proteome</keyword>
<evidence type="ECO:0000313" key="3">
    <source>
        <dbReference type="Proteomes" id="UP000446658"/>
    </source>
</evidence>
<feature type="compositionally biased region" description="Basic and acidic residues" evidence="1">
    <location>
        <begin position="35"/>
        <end position="57"/>
    </location>
</feature>
<reference evidence="2 3" key="1">
    <citation type="submission" date="2019-11" db="EMBL/GenBank/DDBJ databases">
        <title>Draft genome sequence of Paludibacterium sp. dN18-1.</title>
        <authorList>
            <person name="Im W.-T."/>
        </authorList>
    </citation>
    <scope>NUCLEOTIDE SEQUENCE [LARGE SCALE GENOMIC DNA]</scope>
    <source>
        <strain evidence="3">dN 18-1</strain>
    </source>
</reference>
<feature type="region of interest" description="Disordered" evidence="1">
    <location>
        <begin position="35"/>
        <end position="64"/>
    </location>
</feature>
<organism evidence="2 3">
    <name type="scientific">Paludibacterium denitrificans</name>
    <dbReference type="NCBI Taxonomy" id="2675226"/>
    <lineage>
        <taxon>Bacteria</taxon>
        <taxon>Pseudomonadati</taxon>
        <taxon>Pseudomonadota</taxon>
        <taxon>Betaproteobacteria</taxon>
        <taxon>Neisseriales</taxon>
        <taxon>Chromobacteriaceae</taxon>
        <taxon>Paludibacterium</taxon>
    </lineage>
</organism>
<sequence>MELETVKITAEITDLNPLGYIIINKSDLTEDHVLFDESNKKSKGKKEDSADDTKTDEQDGNEGV</sequence>
<gene>
    <name evidence="2" type="ORF">GKE73_15365</name>
</gene>
<comment type="caution">
    <text evidence="2">The sequence shown here is derived from an EMBL/GenBank/DDBJ whole genome shotgun (WGS) entry which is preliminary data.</text>
</comment>
<proteinExistence type="predicted"/>
<name>A0A844GF79_9NEIS</name>